<dbReference type="Proteomes" id="UP001589818">
    <property type="component" value="Unassembled WGS sequence"/>
</dbReference>
<evidence type="ECO:0000313" key="6">
    <source>
        <dbReference type="Proteomes" id="UP001589818"/>
    </source>
</evidence>
<evidence type="ECO:0000259" key="4">
    <source>
        <dbReference type="PROSITE" id="PS01124"/>
    </source>
</evidence>
<keyword evidence="3" id="KW-0804">Transcription</keyword>
<dbReference type="SUPFAM" id="SSF46689">
    <property type="entry name" value="Homeodomain-like"/>
    <property type="match status" value="2"/>
</dbReference>
<accession>A0ABV6J3C7</accession>
<comment type="caution">
    <text evidence="5">The sequence shown here is derived from an EMBL/GenBank/DDBJ whole genome shotgun (WGS) entry which is preliminary data.</text>
</comment>
<keyword evidence="6" id="KW-1185">Reference proteome</keyword>
<evidence type="ECO:0000256" key="2">
    <source>
        <dbReference type="ARBA" id="ARBA00023125"/>
    </source>
</evidence>
<evidence type="ECO:0000256" key="1">
    <source>
        <dbReference type="ARBA" id="ARBA00023015"/>
    </source>
</evidence>
<organism evidence="5 6">
    <name type="scientific">Paenibacillus mendelii</name>
    <dbReference type="NCBI Taxonomy" id="206163"/>
    <lineage>
        <taxon>Bacteria</taxon>
        <taxon>Bacillati</taxon>
        <taxon>Bacillota</taxon>
        <taxon>Bacilli</taxon>
        <taxon>Bacillales</taxon>
        <taxon>Paenibacillaceae</taxon>
        <taxon>Paenibacillus</taxon>
    </lineage>
</organism>
<feature type="domain" description="HTH araC/xylS-type" evidence="4">
    <location>
        <begin position="191"/>
        <end position="289"/>
    </location>
</feature>
<dbReference type="RefSeq" id="WP_204819140.1">
    <property type="nucleotide sequence ID" value="NZ_JANHOF010000003.1"/>
</dbReference>
<keyword evidence="2" id="KW-0238">DNA-binding</keyword>
<dbReference type="PANTHER" id="PTHR43280:SF2">
    <property type="entry name" value="HTH-TYPE TRANSCRIPTIONAL REGULATOR EXSA"/>
    <property type="match status" value="1"/>
</dbReference>
<dbReference type="SMART" id="SM00342">
    <property type="entry name" value="HTH_ARAC"/>
    <property type="match status" value="1"/>
</dbReference>
<keyword evidence="1" id="KW-0805">Transcription regulation</keyword>
<dbReference type="EMBL" id="JBHLVF010000006">
    <property type="protein sequence ID" value="MFC0390251.1"/>
    <property type="molecule type" value="Genomic_DNA"/>
</dbReference>
<reference evidence="5 6" key="1">
    <citation type="submission" date="2024-09" db="EMBL/GenBank/DDBJ databases">
        <authorList>
            <person name="Sun Q."/>
            <person name="Mori K."/>
        </authorList>
    </citation>
    <scope>NUCLEOTIDE SEQUENCE [LARGE SCALE GENOMIC DNA]</scope>
    <source>
        <strain evidence="5 6">CCM 4839</strain>
    </source>
</reference>
<dbReference type="PANTHER" id="PTHR43280">
    <property type="entry name" value="ARAC-FAMILY TRANSCRIPTIONAL REGULATOR"/>
    <property type="match status" value="1"/>
</dbReference>
<dbReference type="Gene3D" id="1.10.10.60">
    <property type="entry name" value="Homeodomain-like"/>
    <property type="match status" value="2"/>
</dbReference>
<gene>
    <name evidence="5" type="ORF">ACFFJ8_02560</name>
</gene>
<sequence>MTTGKSWSDFPVLPYIRLCYRYRAADFFQGERRLLDYLILFLEEGRYLLHVEGVEYEILPGEFALIQPGVLFSTRGFGECVVPNAHLDFFYNSERERSFVTTPGQTNLDSYSHLLQPKLNDFPLVNLPVKFVPKQPGKLMDTMYRMIEVNTNNDIQSTLHVQKLAMELLLLLLDNSEPSRSADFEGQQFAAKMNAFLSFNLSSSITVEMMAKHAGYSESHFNALFSTHFGSTPHQYLLDLRLQKAQELLDTQELKLDLIAEYCGFANASHFSKTFKKRTGMSPRFYQETKHEGSS</sequence>
<evidence type="ECO:0000256" key="3">
    <source>
        <dbReference type="ARBA" id="ARBA00023163"/>
    </source>
</evidence>
<proteinExistence type="predicted"/>
<dbReference type="InterPro" id="IPR009057">
    <property type="entry name" value="Homeodomain-like_sf"/>
</dbReference>
<evidence type="ECO:0000313" key="5">
    <source>
        <dbReference type="EMBL" id="MFC0390251.1"/>
    </source>
</evidence>
<dbReference type="InterPro" id="IPR037923">
    <property type="entry name" value="HTH-like"/>
</dbReference>
<dbReference type="SUPFAM" id="SSF51215">
    <property type="entry name" value="Regulatory protein AraC"/>
    <property type="match status" value="1"/>
</dbReference>
<name>A0ABV6J3C7_9BACL</name>
<dbReference type="PROSITE" id="PS01124">
    <property type="entry name" value="HTH_ARAC_FAMILY_2"/>
    <property type="match status" value="1"/>
</dbReference>
<dbReference type="Pfam" id="PF12833">
    <property type="entry name" value="HTH_18"/>
    <property type="match status" value="1"/>
</dbReference>
<dbReference type="InterPro" id="IPR018060">
    <property type="entry name" value="HTH_AraC"/>
</dbReference>
<protein>
    <submittedName>
        <fullName evidence="5">AraC family transcriptional regulator</fullName>
    </submittedName>
</protein>